<name>A0A9N7V881_PLEPL</name>
<evidence type="ECO:0000313" key="2">
    <source>
        <dbReference type="Proteomes" id="UP001153269"/>
    </source>
</evidence>
<dbReference type="AlphaFoldDB" id="A0A9N7V881"/>
<comment type="caution">
    <text evidence="1">The sequence shown here is derived from an EMBL/GenBank/DDBJ whole genome shotgun (WGS) entry which is preliminary data.</text>
</comment>
<gene>
    <name evidence="1" type="ORF">PLEPLA_LOCUS32307</name>
</gene>
<evidence type="ECO:0000313" key="1">
    <source>
        <dbReference type="EMBL" id="CAB1444591.1"/>
    </source>
</evidence>
<accession>A0A9N7V881</accession>
<dbReference type="Proteomes" id="UP001153269">
    <property type="component" value="Unassembled WGS sequence"/>
</dbReference>
<keyword evidence="2" id="KW-1185">Reference proteome</keyword>
<sequence length="104" mass="10947">MNTHVNRPPPHHPQVQQGELTRAQAAVISVDTGGERATPGPSRRFVRSALAASCQGLGPSPCEAQSASMLPWWCVSSRSVLRLTPLSLQLVPSDSAPADPATPT</sequence>
<protein>
    <submittedName>
        <fullName evidence="1">Uncharacterized protein</fullName>
    </submittedName>
</protein>
<dbReference type="EMBL" id="CADEAL010003413">
    <property type="protein sequence ID" value="CAB1444591.1"/>
    <property type="molecule type" value="Genomic_DNA"/>
</dbReference>
<organism evidence="1 2">
    <name type="scientific">Pleuronectes platessa</name>
    <name type="common">European plaice</name>
    <dbReference type="NCBI Taxonomy" id="8262"/>
    <lineage>
        <taxon>Eukaryota</taxon>
        <taxon>Metazoa</taxon>
        <taxon>Chordata</taxon>
        <taxon>Craniata</taxon>
        <taxon>Vertebrata</taxon>
        <taxon>Euteleostomi</taxon>
        <taxon>Actinopterygii</taxon>
        <taxon>Neopterygii</taxon>
        <taxon>Teleostei</taxon>
        <taxon>Neoteleostei</taxon>
        <taxon>Acanthomorphata</taxon>
        <taxon>Carangaria</taxon>
        <taxon>Pleuronectiformes</taxon>
        <taxon>Pleuronectoidei</taxon>
        <taxon>Pleuronectidae</taxon>
        <taxon>Pleuronectes</taxon>
    </lineage>
</organism>
<proteinExistence type="predicted"/>
<reference evidence="1" key="1">
    <citation type="submission" date="2020-03" db="EMBL/GenBank/DDBJ databases">
        <authorList>
            <person name="Weist P."/>
        </authorList>
    </citation>
    <scope>NUCLEOTIDE SEQUENCE</scope>
</reference>